<evidence type="ECO:0000313" key="1">
    <source>
        <dbReference type="EMBL" id="TCJ04084.1"/>
    </source>
</evidence>
<accession>A0A4R1B1X2</accession>
<sequence length="88" mass="10087">MEWETFTNVYGEWKTNGIINVLVKPSQKWYEENPSSELEPPLPSPTDLLAEELVKLKFDNMQKDVVISSLGEEITKLKFELMALKEGA</sequence>
<protein>
    <submittedName>
        <fullName evidence="1">Uncharacterized protein</fullName>
    </submittedName>
</protein>
<keyword evidence="2" id="KW-1185">Reference proteome</keyword>
<dbReference type="Proteomes" id="UP000293846">
    <property type="component" value="Unassembled WGS sequence"/>
</dbReference>
<organism evidence="1 2">
    <name type="scientific">Cytobacillus praedii</name>
    <dbReference type="NCBI Taxonomy" id="1742358"/>
    <lineage>
        <taxon>Bacteria</taxon>
        <taxon>Bacillati</taxon>
        <taxon>Bacillota</taxon>
        <taxon>Bacilli</taxon>
        <taxon>Bacillales</taxon>
        <taxon>Bacillaceae</taxon>
        <taxon>Cytobacillus</taxon>
    </lineage>
</organism>
<dbReference type="RefSeq" id="WP_131236916.1">
    <property type="nucleotide sequence ID" value="NZ_SJTH01000011.1"/>
</dbReference>
<name>A0A4R1B1X2_9BACI</name>
<comment type="caution">
    <text evidence="1">The sequence shown here is derived from an EMBL/GenBank/DDBJ whole genome shotgun (WGS) entry which is preliminary data.</text>
</comment>
<proteinExistence type="predicted"/>
<evidence type="ECO:0000313" key="2">
    <source>
        <dbReference type="Proteomes" id="UP000293846"/>
    </source>
</evidence>
<dbReference type="AlphaFoldDB" id="A0A4R1B1X2"/>
<reference evidence="1 2" key="1">
    <citation type="submission" date="2019-03" db="EMBL/GenBank/DDBJ databases">
        <authorList>
            <person name="Jensen L."/>
            <person name="Storgaard J."/>
            <person name="Sulaj E."/>
            <person name="Schramm A."/>
            <person name="Marshall I.P.G."/>
        </authorList>
    </citation>
    <scope>NUCLEOTIDE SEQUENCE [LARGE SCALE GENOMIC DNA]</scope>
    <source>
        <strain evidence="1 2">2017H2G3</strain>
    </source>
</reference>
<dbReference type="EMBL" id="SJTH01000011">
    <property type="protein sequence ID" value="TCJ04084.1"/>
    <property type="molecule type" value="Genomic_DNA"/>
</dbReference>
<gene>
    <name evidence="1" type="ORF">E0Y62_11615</name>
</gene>